<gene>
    <name evidence="2" type="ORF">SDC9_140484</name>
</gene>
<feature type="transmembrane region" description="Helical" evidence="1">
    <location>
        <begin position="21"/>
        <end position="42"/>
    </location>
</feature>
<dbReference type="SUPFAM" id="SSF103473">
    <property type="entry name" value="MFS general substrate transporter"/>
    <property type="match status" value="1"/>
</dbReference>
<dbReference type="AlphaFoldDB" id="A0A645DVF2"/>
<dbReference type="EMBL" id="VSSQ01040163">
    <property type="protein sequence ID" value="MPM93347.1"/>
    <property type="molecule type" value="Genomic_DNA"/>
</dbReference>
<proteinExistence type="predicted"/>
<organism evidence="2">
    <name type="scientific">bioreactor metagenome</name>
    <dbReference type="NCBI Taxonomy" id="1076179"/>
    <lineage>
        <taxon>unclassified sequences</taxon>
        <taxon>metagenomes</taxon>
        <taxon>ecological metagenomes</taxon>
    </lineage>
</organism>
<protein>
    <recommendedName>
        <fullName evidence="3">Major facilitator superfamily (MFS) profile domain-containing protein</fullName>
    </recommendedName>
</protein>
<name>A0A645DVF2_9ZZZZ</name>
<sequence length="79" mass="8052">MILSVASEDNPGSSSLIASSFLVSIYATNSISPLFMGALASWTSLNTMMLAPAVSAALSGIVVIFILKMAAKKDTAAIA</sequence>
<feature type="transmembrane region" description="Helical" evidence="1">
    <location>
        <begin position="48"/>
        <end position="67"/>
    </location>
</feature>
<accession>A0A645DVF2</accession>
<keyword evidence="1" id="KW-0812">Transmembrane</keyword>
<keyword evidence="1" id="KW-0472">Membrane</keyword>
<evidence type="ECO:0000256" key="1">
    <source>
        <dbReference type="SAM" id="Phobius"/>
    </source>
</evidence>
<comment type="caution">
    <text evidence="2">The sequence shown here is derived from an EMBL/GenBank/DDBJ whole genome shotgun (WGS) entry which is preliminary data.</text>
</comment>
<reference evidence="2" key="1">
    <citation type="submission" date="2019-08" db="EMBL/GenBank/DDBJ databases">
        <authorList>
            <person name="Kucharzyk K."/>
            <person name="Murdoch R.W."/>
            <person name="Higgins S."/>
            <person name="Loffler F."/>
        </authorList>
    </citation>
    <scope>NUCLEOTIDE SEQUENCE</scope>
</reference>
<evidence type="ECO:0008006" key="3">
    <source>
        <dbReference type="Google" id="ProtNLM"/>
    </source>
</evidence>
<keyword evidence="1" id="KW-1133">Transmembrane helix</keyword>
<evidence type="ECO:0000313" key="2">
    <source>
        <dbReference type="EMBL" id="MPM93347.1"/>
    </source>
</evidence>
<dbReference type="InterPro" id="IPR036259">
    <property type="entry name" value="MFS_trans_sf"/>
</dbReference>